<protein>
    <submittedName>
        <fullName evidence="2">Tail fiber assembly protein</fullName>
    </submittedName>
</protein>
<dbReference type="InterPro" id="IPR031893">
    <property type="entry name" value="Phage_tail_APC"/>
</dbReference>
<evidence type="ECO:0000259" key="1">
    <source>
        <dbReference type="Pfam" id="PF16778"/>
    </source>
</evidence>
<dbReference type="Proteomes" id="UP001385389">
    <property type="component" value="Chromosome"/>
</dbReference>
<evidence type="ECO:0000313" key="2">
    <source>
        <dbReference type="EMBL" id="WWX22835.1"/>
    </source>
</evidence>
<dbReference type="RefSeq" id="WP_338668552.1">
    <property type="nucleotide sequence ID" value="NZ_CP146609.1"/>
</dbReference>
<organism evidence="2 3">
    <name type="scientific">Pseudodesulfovibrio methanolicus</name>
    <dbReference type="NCBI Taxonomy" id="3126690"/>
    <lineage>
        <taxon>Bacteria</taxon>
        <taxon>Pseudomonadati</taxon>
        <taxon>Thermodesulfobacteriota</taxon>
        <taxon>Desulfovibrionia</taxon>
        <taxon>Desulfovibrionales</taxon>
        <taxon>Desulfovibrionaceae</taxon>
    </lineage>
</organism>
<accession>A0ABZ2IVZ1</accession>
<dbReference type="EMBL" id="CP146609">
    <property type="protein sequence ID" value="WWX22835.1"/>
    <property type="molecule type" value="Genomic_DNA"/>
</dbReference>
<proteinExistence type="predicted"/>
<feature type="domain" description="Phage tail assembly chaperone-like" evidence="1">
    <location>
        <begin position="85"/>
        <end position="143"/>
    </location>
</feature>
<gene>
    <name evidence="2" type="ORF">V8V93_01250</name>
</gene>
<reference evidence="2 3" key="1">
    <citation type="submission" date="2024-03" db="EMBL/GenBank/DDBJ databases">
        <title>Phenotype and Genome Characterization of a Sulfate-Reducing Bacterium Pseudodesulfovibrio sp. strain 5S69, isolated from Petroleum Reservoir in Tatarstan (Russia).</title>
        <authorList>
            <person name="Bidzhieva S.K."/>
            <person name="Kadnikov V."/>
            <person name="Tourova T.P."/>
            <person name="Samigullina S.R."/>
            <person name="Sokolova D.S."/>
            <person name="Poltaraus A.B."/>
            <person name="Avtukh A.N."/>
            <person name="Tereshina V.M."/>
            <person name="Mardanov A.V."/>
            <person name="Nazina T.N."/>
        </authorList>
    </citation>
    <scope>NUCLEOTIDE SEQUENCE [LARGE SCALE GENOMIC DNA]</scope>
    <source>
        <strain evidence="2 3">5S69</strain>
    </source>
</reference>
<sequence length="143" mass="16239">MFRYPDGTFRQSPPASVEYGGYIHKFVDLTPVQRDEIGYNEAMPLNREPYTTYETEWVKGADLVYRESAVNQVVDEAARAAAEADAVRARRDKLLADSDWTQLADAPLDAEEKTVWATKRQAWRDVPQQGGFPYNVTWPTPPA</sequence>
<name>A0ABZ2IVZ1_9BACT</name>
<keyword evidence="3" id="KW-1185">Reference proteome</keyword>
<dbReference type="Gene3D" id="6.10.140.1310">
    <property type="match status" value="1"/>
</dbReference>
<evidence type="ECO:0000313" key="3">
    <source>
        <dbReference type="Proteomes" id="UP001385389"/>
    </source>
</evidence>
<dbReference type="Pfam" id="PF16778">
    <property type="entry name" value="Phage_tail_APC"/>
    <property type="match status" value="1"/>
</dbReference>